<keyword evidence="8 18" id="KW-0436">Ligase</keyword>
<comment type="subcellular location">
    <subcellularLocation>
        <location evidence="2">Cytoplasm</location>
    </subcellularLocation>
</comment>
<protein>
    <recommendedName>
        <fullName evidence="5">Methionine--tRNA ligase</fullName>
        <ecNumber evidence="4">6.1.1.10</ecNumber>
    </recommendedName>
    <alternativeName>
        <fullName evidence="14">Methionyl-tRNA synthetase</fullName>
    </alternativeName>
</protein>
<evidence type="ECO:0000256" key="1">
    <source>
        <dbReference type="ARBA" id="ARBA00003314"/>
    </source>
</evidence>
<evidence type="ECO:0000256" key="8">
    <source>
        <dbReference type="ARBA" id="ARBA00022598"/>
    </source>
</evidence>
<keyword evidence="10" id="KW-0067">ATP-binding</keyword>
<dbReference type="NCBIfam" id="TIGR00399">
    <property type="entry name" value="metG_C_term"/>
    <property type="match status" value="1"/>
</dbReference>
<keyword evidence="12" id="KW-0648">Protein biosynthesis</keyword>
<evidence type="ECO:0000256" key="15">
    <source>
        <dbReference type="ARBA" id="ARBA00047364"/>
    </source>
</evidence>
<dbReference type="PROSITE" id="PS50886">
    <property type="entry name" value="TRBD"/>
    <property type="match status" value="1"/>
</dbReference>
<reference evidence="19" key="1">
    <citation type="submission" date="2017-09" db="EMBL/GenBank/DDBJ databases">
        <title>Depth-based differentiation of microbial function through sediment-hosted aquifers and enrichment of novel symbionts in the deep terrestrial subsurface.</title>
        <authorList>
            <person name="Probst A.J."/>
            <person name="Ladd B."/>
            <person name="Jarett J.K."/>
            <person name="Geller-Mcgrath D.E."/>
            <person name="Sieber C.M.K."/>
            <person name="Emerson J.B."/>
            <person name="Anantharaman K."/>
            <person name="Thomas B.C."/>
            <person name="Malmstrom R."/>
            <person name="Stieglmeier M."/>
            <person name="Klingl A."/>
            <person name="Woyke T."/>
            <person name="Ryan C.M."/>
            <person name="Banfield J.F."/>
        </authorList>
    </citation>
    <scope>NUCLEOTIDE SEQUENCE [LARGE SCALE GENOMIC DNA]</scope>
</reference>
<dbReference type="InterPro" id="IPR004495">
    <property type="entry name" value="Met-tRNA-synth_bsu_C"/>
</dbReference>
<evidence type="ECO:0000256" key="11">
    <source>
        <dbReference type="ARBA" id="ARBA00022884"/>
    </source>
</evidence>
<dbReference type="GO" id="GO:0006431">
    <property type="term" value="P:methionyl-tRNA aminoacylation"/>
    <property type="evidence" value="ECO:0007669"/>
    <property type="project" value="InterPro"/>
</dbReference>
<evidence type="ECO:0000259" key="17">
    <source>
        <dbReference type="PROSITE" id="PS50886"/>
    </source>
</evidence>
<evidence type="ECO:0000256" key="10">
    <source>
        <dbReference type="ARBA" id="ARBA00022840"/>
    </source>
</evidence>
<evidence type="ECO:0000256" key="4">
    <source>
        <dbReference type="ARBA" id="ARBA00012838"/>
    </source>
</evidence>
<evidence type="ECO:0000256" key="12">
    <source>
        <dbReference type="ARBA" id="ARBA00022917"/>
    </source>
</evidence>
<dbReference type="InterPro" id="IPR002547">
    <property type="entry name" value="tRNA-bd_dom"/>
</dbReference>
<comment type="subunit">
    <text evidence="3">Homodimer.</text>
</comment>
<evidence type="ECO:0000256" key="14">
    <source>
        <dbReference type="ARBA" id="ARBA00030904"/>
    </source>
</evidence>
<dbReference type="EC" id="6.1.1.10" evidence="4"/>
<dbReference type="PANTHER" id="PTHR11586:SF37">
    <property type="entry name" value="TRNA-BINDING DOMAIN-CONTAINING PROTEIN"/>
    <property type="match status" value="1"/>
</dbReference>
<organism evidence="18 19">
    <name type="scientific">Candidatus Berkelbacteria bacterium CG10_big_fil_rev_8_21_14_0_10_43_14</name>
    <dbReference type="NCBI Taxonomy" id="1974515"/>
    <lineage>
        <taxon>Bacteria</taxon>
        <taxon>Candidatus Berkelbacteria</taxon>
    </lineage>
</organism>
<dbReference type="Proteomes" id="UP000231162">
    <property type="component" value="Unassembled WGS sequence"/>
</dbReference>
<evidence type="ECO:0000256" key="7">
    <source>
        <dbReference type="ARBA" id="ARBA00022555"/>
    </source>
</evidence>
<dbReference type="Gene3D" id="2.40.50.140">
    <property type="entry name" value="Nucleic acid-binding proteins"/>
    <property type="match status" value="1"/>
</dbReference>
<comment type="catalytic activity">
    <reaction evidence="15">
        <text>tRNA(Met) + L-methionine + ATP = L-methionyl-tRNA(Met) + AMP + diphosphate</text>
        <dbReference type="Rhea" id="RHEA:13481"/>
        <dbReference type="Rhea" id="RHEA-COMP:9667"/>
        <dbReference type="Rhea" id="RHEA-COMP:9698"/>
        <dbReference type="ChEBI" id="CHEBI:30616"/>
        <dbReference type="ChEBI" id="CHEBI:33019"/>
        <dbReference type="ChEBI" id="CHEBI:57844"/>
        <dbReference type="ChEBI" id="CHEBI:78442"/>
        <dbReference type="ChEBI" id="CHEBI:78530"/>
        <dbReference type="ChEBI" id="CHEBI:456215"/>
        <dbReference type="EC" id="6.1.1.10"/>
    </reaction>
</comment>
<comment type="function">
    <text evidence="1">Is required not only for elongation of protein synthesis but also for the initiation of all mRNA translation through initiator tRNA(fMet) aminoacylation.</text>
</comment>
<keyword evidence="11 16" id="KW-0694">RNA-binding</keyword>
<dbReference type="GO" id="GO:0000049">
    <property type="term" value="F:tRNA binding"/>
    <property type="evidence" value="ECO:0007669"/>
    <property type="project" value="UniProtKB-UniRule"/>
</dbReference>
<dbReference type="Pfam" id="PF01588">
    <property type="entry name" value="tRNA_bind"/>
    <property type="match status" value="1"/>
</dbReference>
<evidence type="ECO:0000256" key="6">
    <source>
        <dbReference type="ARBA" id="ARBA00022490"/>
    </source>
</evidence>
<dbReference type="FunFam" id="2.40.50.140:FF:000042">
    <property type="entry name" value="Methionine--tRNA ligase"/>
    <property type="match status" value="1"/>
</dbReference>
<proteinExistence type="predicted"/>
<dbReference type="CDD" id="cd02800">
    <property type="entry name" value="tRNA_bind_EcMetRS_like"/>
    <property type="match status" value="1"/>
</dbReference>
<evidence type="ECO:0000256" key="5">
    <source>
        <dbReference type="ARBA" id="ARBA00018753"/>
    </source>
</evidence>
<evidence type="ECO:0000313" key="19">
    <source>
        <dbReference type="Proteomes" id="UP000231162"/>
    </source>
</evidence>
<dbReference type="EMBL" id="PEZX01000030">
    <property type="protein sequence ID" value="PIS06891.1"/>
    <property type="molecule type" value="Genomic_DNA"/>
</dbReference>
<name>A0A2M6RA82_9BACT</name>
<dbReference type="InterPro" id="IPR012340">
    <property type="entry name" value="NA-bd_OB-fold"/>
</dbReference>
<keyword evidence="7 16" id="KW-0820">tRNA-binding</keyword>
<dbReference type="PANTHER" id="PTHR11586">
    <property type="entry name" value="TRNA-AMINOACYLATION COFACTOR ARC1 FAMILY MEMBER"/>
    <property type="match status" value="1"/>
</dbReference>
<sequence length="115" mass="12433">MVVYQQGVTMITYDDFAKIDLRVATIESADEVDGSDKLVRLGLSLGEEKRQIIAGIKKKYTPVLLIGKQIIIVANLEPRTLLGIESNGMLLAASSPDGPVLLQPDVRVGDGVQIK</sequence>
<evidence type="ECO:0000256" key="13">
    <source>
        <dbReference type="ARBA" id="ARBA00023146"/>
    </source>
</evidence>
<comment type="caution">
    <text evidence="18">The sequence shown here is derived from an EMBL/GenBank/DDBJ whole genome shotgun (WGS) entry which is preliminary data.</text>
</comment>
<feature type="domain" description="TRNA-binding" evidence="17">
    <location>
        <begin position="15"/>
        <end position="113"/>
    </location>
</feature>
<accession>A0A2M6RA82</accession>
<keyword evidence="9" id="KW-0547">Nucleotide-binding</keyword>
<dbReference type="GO" id="GO:0005737">
    <property type="term" value="C:cytoplasm"/>
    <property type="evidence" value="ECO:0007669"/>
    <property type="project" value="UniProtKB-SubCell"/>
</dbReference>
<keyword evidence="13" id="KW-0030">Aminoacyl-tRNA synthetase</keyword>
<gene>
    <name evidence="18" type="primary">metG</name>
    <name evidence="18" type="ORF">COT79_02210</name>
</gene>
<dbReference type="GO" id="GO:0004825">
    <property type="term" value="F:methionine-tRNA ligase activity"/>
    <property type="evidence" value="ECO:0007669"/>
    <property type="project" value="UniProtKB-EC"/>
</dbReference>
<dbReference type="InterPro" id="IPR051270">
    <property type="entry name" value="Tyrosine-tRNA_ligase_regulator"/>
</dbReference>
<evidence type="ECO:0000256" key="3">
    <source>
        <dbReference type="ARBA" id="ARBA00011738"/>
    </source>
</evidence>
<keyword evidence="6" id="KW-0963">Cytoplasm</keyword>
<dbReference type="GO" id="GO:0005524">
    <property type="term" value="F:ATP binding"/>
    <property type="evidence" value="ECO:0007669"/>
    <property type="project" value="UniProtKB-KW"/>
</dbReference>
<dbReference type="SUPFAM" id="SSF50249">
    <property type="entry name" value="Nucleic acid-binding proteins"/>
    <property type="match status" value="1"/>
</dbReference>
<dbReference type="AlphaFoldDB" id="A0A2M6RA82"/>
<evidence type="ECO:0000313" key="18">
    <source>
        <dbReference type="EMBL" id="PIS06891.1"/>
    </source>
</evidence>
<evidence type="ECO:0000256" key="9">
    <source>
        <dbReference type="ARBA" id="ARBA00022741"/>
    </source>
</evidence>
<evidence type="ECO:0000256" key="16">
    <source>
        <dbReference type="PROSITE-ProRule" id="PRU00209"/>
    </source>
</evidence>
<evidence type="ECO:0000256" key="2">
    <source>
        <dbReference type="ARBA" id="ARBA00004496"/>
    </source>
</evidence>